<feature type="compositionally biased region" description="Low complexity" evidence="1">
    <location>
        <begin position="229"/>
        <end position="249"/>
    </location>
</feature>
<keyword evidence="2" id="KW-0732">Signal</keyword>
<sequence length="256" mass="28346">MMHCSQIYMWVIITLLVVGFAHGLSSHERCMCCKGTARQLVIAMENDSKITGDVDLRGRINPQGQRLGRRIEYRNSEVRLENILDNTCSHISTNIVYKLYPNSTSHGIYVERTTPLHPGFKSPVSDHSTTSLHALDNVCLSLVHAYKYEIWDLIKSDANYDTIVNTLCYTLQRPSRLRSKPLCNSDNDDPALFFPDWLNASPASAASSSSSIQSADSIAPSAVDSHHASTSPSPSSSTQTSDPTPQQLSHQSHDEL</sequence>
<proteinExistence type="predicted"/>
<feature type="signal peptide" evidence="2">
    <location>
        <begin position="1"/>
        <end position="23"/>
    </location>
</feature>
<reference evidence="4" key="2">
    <citation type="submission" date="2014-07" db="EMBL/GenBank/DDBJ databases">
        <authorList>
            <person name="Hull J."/>
        </authorList>
    </citation>
    <scope>NUCLEOTIDE SEQUENCE</scope>
</reference>
<feature type="domain" description="DUF3456" evidence="3">
    <location>
        <begin position="29"/>
        <end position="170"/>
    </location>
</feature>
<evidence type="ECO:0000256" key="1">
    <source>
        <dbReference type="SAM" id="MobiDB-lite"/>
    </source>
</evidence>
<evidence type="ECO:0000256" key="2">
    <source>
        <dbReference type="SAM" id="SignalP"/>
    </source>
</evidence>
<evidence type="ECO:0000313" key="4">
    <source>
        <dbReference type="EMBL" id="JAF98880.1"/>
    </source>
</evidence>
<feature type="compositionally biased region" description="Low complexity" evidence="1">
    <location>
        <begin position="203"/>
        <end position="222"/>
    </location>
</feature>
<organism evidence="4">
    <name type="scientific">Lygus hesperus</name>
    <name type="common">Western plant bug</name>
    <dbReference type="NCBI Taxonomy" id="30085"/>
    <lineage>
        <taxon>Eukaryota</taxon>
        <taxon>Metazoa</taxon>
        <taxon>Ecdysozoa</taxon>
        <taxon>Arthropoda</taxon>
        <taxon>Hexapoda</taxon>
        <taxon>Insecta</taxon>
        <taxon>Pterygota</taxon>
        <taxon>Neoptera</taxon>
        <taxon>Paraneoptera</taxon>
        <taxon>Hemiptera</taxon>
        <taxon>Heteroptera</taxon>
        <taxon>Panheteroptera</taxon>
        <taxon>Cimicomorpha</taxon>
        <taxon>Miridae</taxon>
        <taxon>Mirini</taxon>
        <taxon>Lygus</taxon>
    </lineage>
</organism>
<feature type="chain" id="PRO_5002051741" evidence="2">
    <location>
        <begin position="24"/>
        <end position="256"/>
    </location>
</feature>
<reference evidence="4" key="1">
    <citation type="journal article" date="2014" name="PLoS ONE">
        <title>Transcriptome-Based Identification of ABC Transporters in the Western Tarnished Plant Bug Lygus hesperus.</title>
        <authorList>
            <person name="Hull J.J."/>
            <person name="Chaney K."/>
            <person name="Geib S.M."/>
            <person name="Fabrick J.A."/>
            <person name="Brent C.S."/>
            <person name="Walsh D."/>
            <person name="Lavine L.C."/>
        </authorList>
    </citation>
    <scope>NUCLEOTIDE SEQUENCE</scope>
</reference>
<feature type="region of interest" description="Disordered" evidence="1">
    <location>
        <begin position="203"/>
        <end position="256"/>
    </location>
</feature>
<dbReference type="AlphaFoldDB" id="A0A0A9VUJ4"/>
<dbReference type="Pfam" id="PF11938">
    <property type="entry name" value="DUF3456"/>
    <property type="match status" value="1"/>
</dbReference>
<dbReference type="EMBL" id="GBHO01044723">
    <property type="protein sequence ID" value="JAF98880.1"/>
    <property type="molecule type" value="Transcribed_RNA"/>
</dbReference>
<name>A0A0A9VUJ4_LYGHE</name>
<protein>
    <submittedName>
        <fullName evidence="4">Protein canopy 4</fullName>
    </submittedName>
</protein>
<accession>A0A0A9VUJ4</accession>
<evidence type="ECO:0000259" key="3">
    <source>
        <dbReference type="Pfam" id="PF11938"/>
    </source>
</evidence>
<gene>
    <name evidence="4" type="primary">cnpy4</name>
    <name evidence="4" type="ORF">CM83_26359</name>
</gene>
<dbReference type="InterPro" id="IPR021852">
    <property type="entry name" value="DUF3456"/>
</dbReference>